<comment type="caution">
    <text evidence="3">The sequence shown here is derived from an EMBL/GenBank/DDBJ whole genome shotgun (WGS) entry which is preliminary data.</text>
</comment>
<dbReference type="CDD" id="cd00093">
    <property type="entry name" value="HTH_XRE"/>
    <property type="match status" value="1"/>
</dbReference>
<dbReference type="InterPro" id="IPR001387">
    <property type="entry name" value="Cro/C1-type_HTH"/>
</dbReference>
<dbReference type="Gene3D" id="1.10.260.40">
    <property type="entry name" value="lambda repressor-like DNA-binding domains"/>
    <property type="match status" value="1"/>
</dbReference>
<dbReference type="AlphaFoldDB" id="A0A2M8QG81"/>
<dbReference type="Pfam" id="PF13464">
    <property type="entry name" value="RodZ_C"/>
    <property type="match status" value="1"/>
</dbReference>
<accession>A0A2M8QG81</accession>
<keyword evidence="1" id="KW-0812">Transmembrane</keyword>
<dbReference type="InterPro" id="IPR025194">
    <property type="entry name" value="RodZ-like_C"/>
</dbReference>
<evidence type="ECO:0000313" key="4">
    <source>
        <dbReference type="Proteomes" id="UP000230790"/>
    </source>
</evidence>
<organism evidence="3 4">
    <name type="scientific">Candidatus Thermofonsia Clade 3 bacterium</name>
    <dbReference type="NCBI Taxonomy" id="2364212"/>
    <lineage>
        <taxon>Bacteria</taxon>
        <taxon>Bacillati</taxon>
        <taxon>Chloroflexota</taxon>
        <taxon>Candidatus Thermofontia</taxon>
        <taxon>Candidatus Thermofonsia Clade 3</taxon>
    </lineage>
</organism>
<name>A0A2M8QG81_9CHLR</name>
<keyword evidence="1" id="KW-1133">Transmembrane helix</keyword>
<evidence type="ECO:0000256" key="1">
    <source>
        <dbReference type="SAM" id="Phobius"/>
    </source>
</evidence>
<dbReference type="GO" id="GO:0003677">
    <property type="term" value="F:DNA binding"/>
    <property type="evidence" value="ECO:0007669"/>
    <property type="project" value="InterPro"/>
</dbReference>
<dbReference type="InterPro" id="IPR050400">
    <property type="entry name" value="Bact_Cytoskel_RodZ"/>
</dbReference>
<dbReference type="SUPFAM" id="SSF47413">
    <property type="entry name" value="lambda repressor-like DNA-binding domains"/>
    <property type="match status" value="1"/>
</dbReference>
<dbReference type="Proteomes" id="UP000230790">
    <property type="component" value="Unassembled WGS sequence"/>
</dbReference>
<protein>
    <recommendedName>
        <fullName evidence="2">HTH cro/C1-type domain-containing protein</fullName>
    </recommendedName>
</protein>
<sequence>MCAGVRSEVSPARARCPTRCRQSGRARILQMPSELAQRIRDARNARGITLDEAERATKIRRKYLEAIELGDFAQLPDGPPGRGFVKNYARYLGLNPEAAIKLFEAEVGVPVLMLRDPAPPPPMRHKPVSRLTQVALPEPQAADAANDHAASASALAEDVYASSQQAVARRDGTTGKAMIITVPRPLRASGSSFRLKNIRGPFAEYDPNKMSARGPKQPFGAMLRLSRIERYLPYGLGALAIAGVLAFCILVVAPAMREWINSLLPPQTPAAVADEPAFVPQVTIFAPQPTRALAVADQPAPAAAPPTREAGGPIAPNQPAFVGGLQLALDARERAWVRVKVDGNVVFEGIPPIGPGVPFSANQDIQVETGNAGAFDIILNNVRLGPLGARNETVVKTWSAGSP</sequence>
<evidence type="ECO:0000259" key="2">
    <source>
        <dbReference type="SMART" id="SM00530"/>
    </source>
</evidence>
<keyword evidence="1" id="KW-0472">Membrane</keyword>
<dbReference type="EMBL" id="PGTN01000006">
    <property type="protein sequence ID" value="PJF48799.1"/>
    <property type="molecule type" value="Genomic_DNA"/>
</dbReference>
<proteinExistence type="predicted"/>
<feature type="domain" description="HTH cro/C1-type" evidence="2">
    <location>
        <begin position="38"/>
        <end position="99"/>
    </location>
</feature>
<dbReference type="InterPro" id="IPR010982">
    <property type="entry name" value="Lambda_DNA-bd_dom_sf"/>
</dbReference>
<reference evidence="3 4" key="1">
    <citation type="submission" date="2017-11" db="EMBL/GenBank/DDBJ databases">
        <title>Evolution of Phototrophy in the Chloroflexi Phylum Driven by Horizontal Gene Transfer.</title>
        <authorList>
            <person name="Ward L.M."/>
            <person name="Hemp J."/>
            <person name="Shih P.M."/>
            <person name="Mcglynn S.E."/>
            <person name="Fischer W."/>
        </authorList>
    </citation>
    <scope>NUCLEOTIDE SEQUENCE [LARGE SCALE GENOMIC DNA]</scope>
    <source>
        <strain evidence="3">JP3_7</strain>
    </source>
</reference>
<dbReference type="SMART" id="SM00530">
    <property type="entry name" value="HTH_XRE"/>
    <property type="match status" value="1"/>
</dbReference>
<gene>
    <name evidence="3" type="ORF">CUN48_01750</name>
</gene>
<dbReference type="PANTHER" id="PTHR34475">
    <property type="match status" value="1"/>
</dbReference>
<evidence type="ECO:0000313" key="3">
    <source>
        <dbReference type="EMBL" id="PJF48799.1"/>
    </source>
</evidence>
<feature type="transmembrane region" description="Helical" evidence="1">
    <location>
        <begin position="231"/>
        <end position="253"/>
    </location>
</feature>
<dbReference type="PANTHER" id="PTHR34475:SF1">
    <property type="entry name" value="CYTOSKELETON PROTEIN RODZ"/>
    <property type="match status" value="1"/>
</dbReference>
<dbReference type="Pfam" id="PF13413">
    <property type="entry name" value="HTH_25"/>
    <property type="match status" value="1"/>
</dbReference>